<keyword evidence="5 7" id="KW-0378">Hydrolase</keyword>
<dbReference type="PANTHER" id="PTHR11802:SF113">
    <property type="entry name" value="SERINE CARBOXYPEPTIDASE CTSA-4.1"/>
    <property type="match status" value="1"/>
</dbReference>
<dbReference type="InterPro" id="IPR018202">
    <property type="entry name" value="Ser_caboxypep_ser_AS"/>
</dbReference>
<evidence type="ECO:0000256" key="7">
    <source>
        <dbReference type="RuleBase" id="RU361156"/>
    </source>
</evidence>
<dbReference type="EC" id="3.4.16.-" evidence="7"/>
<keyword evidence="4 7" id="KW-0732">Signal</keyword>
<name>A0A078AVF0_STYLE</name>
<evidence type="ECO:0000256" key="3">
    <source>
        <dbReference type="ARBA" id="ARBA00022670"/>
    </source>
</evidence>
<dbReference type="OrthoDB" id="443318at2759"/>
<proteinExistence type="inferred from homology"/>
<organism evidence="8 9">
    <name type="scientific">Stylonychia lemnae</name>
    <name type="common">Ciliate</name>
    <dbReference type="NCBI Taxonomy" id="5949"/>
    <lineage>
        <taxon>Eukaryota</taxon>
        <taxon>Sar</taxon>
        <taxon>Alveolata</taxon>
        <taxon>Ciliophora</taxon>
        <taxon>Intramacronucleata</taxon>
        <taxon>Spirotrichea</taxon>
        <taxon>Stichotrichia</taxon>
        <taxon>Sporadotrichida</taxon>
        <taxon>Oxytrichidae</taxon>
        <taxon>Stylonychinae</taxon>
        <taxon>Stylonychia</taxon>
    </lineage>
</organism>
<evidence type="ECO:0000313" key="9">
    <source>
        <dbReference type="Proteomes" id="UP000039865"/>
    </source>
</evidence>
<dbReference type="PROSITE" id="PS00560">
    <property type="entry name" value="CARBOXYPEPT_SER_HIS"/>
    <property type="match status" value="1"/>
</dbReference>
<dbReference type="InParanoid" id="A0A078AVF0"/>
<dbReference type="PANTHER" id="PTHR11802">
    <property type="entry name" value="SERINE PROTEASE FAMILY S10 SERINE CARBOXYPEPTIDASE"/>
    <property type="match status" value="1"/>
</dbReference>
<dbReference type="AlphaFoldDB" id="A0A078AVF0"/>
<keyword evidence="9" id="KW-1185">Reference proteome</keyword>
<evidence type="ECO:0000256" key="6">
    <source>
        <dbReference type="ARBA" id="ARBA00023180"/>
    </source>
</evidence>
<dbReference type="Pfam" id="PF00450">
    <property type="entry name" value="Peptidase_S10"/>
    <property type="match status" value="1"/>
</dbReference>
<feature type="chain" id="PRO_5005105352" description="Carboxypeptidase" evidence="7">
    <location>
        <begin position="22"/>
        <end position="435"/>
    </location>
</feature>
<dbReference type="OMA" id="GDWMKPF"/>
<evidence type="ECO:0000256" key="2">
    <source>
        <dbReference type="ARBA" id="ARBA00022645"/>
    </source>
</evidence>
<dbReference type="InterPro" id="IPR033124">
    <property type="entry name" value="Ser_caboxypep_his_AS"/>
</dbReference>
<keyword evidence="6" id="KW-0325">Glycoprotein</keyword>
<dbReference type="PRINTS" id="PR00724">
    <property type="entry name" value="CRBOXYPTASEC"/>
</dbReference>
<dbReference type="Gene3D" id="3.40.50.1820">
    <property type="entry name" value="alpha/beta hydrolase"/>
    <property type="match status" value="1"/>
</dbReference>
<evidence type="ECO:0000256" key="4">
    <source>
        <dbReference type="ARBA" id="ARBA00022729"/>
    </source>
</evidence>
<reference evidence="8 9" key="1">
    <citation type="submission" date="2014-06" db="EMBL/GenBank/DDBJ databases">
        <authorList>
            <person name="Swart Estienne"/>
        </authorList>
    </citation>
    <scope>NUCLEOTIDE SEQUENCE [LARGE SCALE GENOMIC DNA]</scope>
    <source>
        <strain evidence="8 9">130c</strain>
    </source>
</reference>
<evidence type="ECO:0000313" key="8">
    <source>
        <dbReference type="EMBL" id="CDW86360.1"/>
    </source>
</evidence>
<feature type="signal peptide" evidence="7">
    <location>
        <begin position="1"/>
        <end position="21"/>
    </location>
</feature>
<dbReference type="InterPro" id="IPR029058">
    <property type="entry name" value="AB_hydrolase_fold"/>
</dbReference>
<dbReference type="SUPFAM" id="SSF53474">
    <property type="entry name" value="alpha/beta-Hydrolases"/>
    <property type="match status" value="1"/>
</dbReference>
<evidence type="ECO:0000256" key="5">
    <source>
        <dbReference type="ARBA" id="ARBA00022801"/>
    </source>
</evidence>
<sequence length="435" mass="48496">MHKHILLSAAVLALIGHSALAVKDDLFLDEDQKSGLVNLSNGDDIFYWLFKSRGTPTADPLVMWLTGGPGCASEIAIFYENGPYTINDNMTLAPHAAGWNKISNLLYVDQPVGSGFSKCSSVTHYDTNEEQISENMKSFIDGFVQANPEFKGRDFYITGESYAGHYIPAIAYYFTHNVTDLPVTFKGIAIGNGWVDPIVQYPQYAEFAHENKLIGDTQYYILKAGFASCQKTIESGVWLLALEYCQLLMTSILGNPLNPAFNVYDYRKKCDVPPLCYNMSNADTFLNTESVQQKLGVSGRKWTECSQAVHTFLLGDWVTNLASKVSAVIESGIQVLVYSGDKDFVCNWRGGEAWTNAVEWSGKNDFNSAPYQEWTVNGKPAGQLKEFKNFKFLRVYDAGHMVPMDQPENALFMLDSFLTGQLTNKRSSGEEVFVQ</sequence>
<dbReference type="GO" id="GO:0006508">
    <property type="term" value="P:proteolysis"/>
    <property type="evidence" value="ECO:0007669"/>
    <property type="project" value="UniProtKB-KW"/>
</dbReference>
<dbReference type="EMBL" id="CCKQ01014577">
    <property type="protein sequence ID" value="CDW86360.1"/>
    <property type="molecule type" value="Genomic_DNA"/>
</dbReference>
<dbReference type="Proteomes" id="UP000039865">
    <property type="component" value="Unassembled WGS sequence"/>
</dbReference>
<keyword evidence="3 7" id="KW-0645">Protease</keyword>
<dbReference type="PROSITE" id="PS00131">
    <property type="entry name" value="CARBOXYPEPT_SER_SER"/>
    <property type="match status" value="1"/>
</dbReference>
<accession>A0A078AVF0</accession>
<keyword evidence="2 7" id="KW-0121">Carboxypeptidase</keyword>
<dbReference type="InterPro" id="IPR001563">
    <property type="entry name" value="Peptidase_S10"/>
</dbReference>
<dbReference type="GO" id="GO:0004185">
    <property type="term" value="F:serine-type carboxypeptidase activity"/>
    <property type="evidence" value="ECO:0007669"/>
    <property type="project" value="UniProtKB-UniRule"/>
</dbReference>
<gene>
    <name evidence="8" type="primary">Contig17841.g18962</name>
    <name evidence="8" type="ORF">STYLEM_15454</name>
</gene>
<protein>
    <recommendedName>
        <fullName evidence="7">Carboxypeptidase</fullName>
        <ecNumber evidence="7">3.4.16.-</ecNumber>
    </recommendedName>
</protein>
<comment type="similarity">
    <text evidence="1 7">Belongs to the peptidase S10 family.</text>
</comment>
<evidence type="ECO:0000256" key="1">
    <source>
        <dbReference type="ARBA" id="ARBA00009431"/>
    </source>
</evidence>